<keyword evidence="2 3" id="KW-0808">Transferase</keyword>
<dbReference type="OrthoDB" id="905087at2759"/>
<dbReference type="EnsemblPlants" id="TraesCS2B02G132300.1">
    <property type="protein sequence ID" value="TraesCS2B02G132300.1.cds1"/>
    <property type="gene ID" value="TraesCS2B02G132300"/>
</dbReference>
<evidence type="ECO:0000313" key="7">
    <source>
        <dbReference type="Proteomes" id="UP000019116"/>
    </source>
</evidence>
<evidence type="ECO:0000256" key="2">
    <source>
        <dbReference type="ARBA" id="ARBA00022679"/>
    </source>
</evidence>
<dbReference type="InterPro" id="IPR058980">
    <property type="entry name" value="Glyco_transf_N"/>
</dbReference>
<organism evidence="6">
    <name type="scientific">Triticum aestivum</name>
    <name type="common">Wheat</name>
    <dbReference type="NCBI Taxonomy" id="4565"/>
    <lineage>
        <taxon>Eukaryota</taxon>
        <taxon>Viridiplantae</taxon>
        <taxon>Streptophyta</taxon>
        <taxon>Embryophyta</taxon>
        <taxon>Tracheophyta</taxon>
        <taxon>Spermatophyta</taxon>
        <taxon>Magnoliopsida</taxon>
        <taxon>Liliopsida</taxon>
        <taxon>Poales</taxon>
        <taxon>Poaceae</taxon>
        <taxon>BOP clade</taxon>
        <taxon>Pooideae</taxon>
        <taxon>Triticodae</taxon>
        <taxon>Triticeae</taxon>
        <taxon>Triticinae</taxon>
        <taxon>Triticum</taxon>
    </lineage>
</organism>
<dbReference type="Gramene" id="TraesJUL2B03G00872650.1">
    <property type="protein sequence ID" value="TraesJUL2B03G00872650.1.CDS1"/>
    <property type="gene ID" value="TraesJUL2B03G00872650"/>
</dbReference>
<evidence type="ECO:0000256" key="3">
    <source>
        <dbReference type="RuleBase" id="RU003718"/>
    </source>
</evidence>
<dbReference type="FunFam" id="3.40.50.2000:FF:000060">
    <property type="entry name" value="Glycosyltransferase"/>
    <property type="match status" value="1"/>
</dbReference>
<proteinExistence type="inferred from homology"/>
<dbReference type="Gramene" id="TraesJAG2B03G00867470.1">
    <property type="protein sequence ID" value="TraesJAG2B03G00867470.1.CDS1"/>
    <property type="gene ID" value="TraesJAG2B03G00867470"/>
</dbReference>
<dbReference type="Proteomes" id="UP000019116">
    <property type="component" value="Chromosome 2B"/>
</dbReference>
<gene>
    <name evidence="6" type="primary">LOC123040674</name>
</gene>
<name>A0A3B6C318_WHEAT</name>
<comment type="similarity">
    <text evidence="1 3">Belongs to the UDP-glycosyltransferase family.</text>
</comment>
<dbReference type="InterPro" id="IPR035595">
    <property type="entry name" value="UDP_glycos_trans_CS"/>
</dbReference>
<dbReference type="SMR" id="A0A3B6C318"/>
<evidence type="ECO:0000256" key="1">
    <source>
        <dbReference type="ARBA" id="ARBA00009995"/>
    </source>
</evidence>
<sequence length="465" mass="50626">MAQAESERMRVVMFPWLAHGHISPYLELAKRLVASASDNHLNVVVHLLSTPVNLASLAHHQTDRIKLVELHLPVLPDLPPVLHTTKGLPARLMPVLKRACDLAAARFGALLDDLRPDILVYDFIQPWAPLEAEARGVPAVHFATCGAAAKAFFAHCLKTDRHPSAFPFETISLGGVDEDAKYTAMLAAHQDSTALVPERDRVPLSLERSSGFVAIKSCADIEGKYMDYLSQLLGKEIVPTGPLLVDSGGSEEEHDGGRIMRWLDGKEPGTVLLVSFGSEYFMSERQMAQVARGLELSGVPFLWVVRFPNAEDDARGAARSMPPGFAPARGLVVEGWAPQRRILSHPSCGAFLTHCGWSSVLESMAAGVPMVALPLHIDQPLNANLALEVGAAAARVKQEQFGEFQAEELAEAVRVAVTGEEGLAARHRARELREVVARNNSDDRQIGRLIQRMAQLCGKGQTMPN</sequence>
<protein>
    <recommendedName>
        <fullName evidence="4">Glycosyltransferase</fullName>
        <ecNumber evidence="4">2.4.1.-</ecNumber>
    </recommendedName>
</protein>
<dbReference type="Pfam" id="PF26168">
    <property type="entry name" value="Glyco_transf_N"/>
    <property type="match status" value="1"/>
</dbReference>
<dbReference type="Gramene" id="TraesCAD_scaffold_031421_01G000100.1">
    <property type="protein sequence ID" value="TraesCAD_scaffold_031421_01G000100.1"/>
    <property type="gene ID" value="TraesCAD_scaffold_031421_01G000100"/>
</dbReference>
<dbReference type="OMA" id="PMFTKIV"/>
<dbReference type="SUPFAM" id="SSF53756">
    <property type="entry name" value="UDP-Glycosyltransferase/glycogen phosphorylase"/>
    <property type="match status" value="1"/>
</dbReference>
<reference evidence="6" key="1">
    <citation type="submission" date="2018-08" db="EMBL/GenBank/DDBJ databases">
        <authorList>
            <person name="Rossello M."/>
        </authorList>
    </citation>
    <scope>NUCLEOTIDE SEQUENCE [LARGE SCALE GENOMIC DNA]</scope>
    <source>
        <strain evidence="6">cv. Chinese Spring</strain>
    </source>
</reference>
<dbReference type="Gramene" id="TraesSYM2B03G00879040.1">
    <property type="protein sequence ID" value="TraesSYM2B03G00879040.1.CDS1"/>
    <property type="gene ID" value="TraesSYM2B03G00879040"/>
</dbReference>
<dbReference type="Gramene" id="TraesSTA2B03G00868360.1">
    <property type="protein sequence ID" value="TraesSTA2B03G00868360.1.CDS1"/>
    <property type="gene ID" value="TraesSTA2B03G00868360"/>
</dbReference>
<reference evidence="6" key="2">
    <citation type="submission" date="2018-10" db="UniProtKB">
        <authorList>
            <consortium name="EnsemblPlants"/>
        </authorList>
    </citation>
    <scope>IDENTIFICATION</scope>
</reference>
<evidence type="ECO:0000259" key="5">
    <source>
        <dbReference type="Pfam" id="PF26168"/>
    </source>
</evidence>
<dbReference type="CDD" id="cd03784">
    <property type="entry name" value="GT1_Gtf-like"/>
    <property type="match status" value="1"/>
</dbReference>
<accession>A0A3B6C318</accession>
<dbReference type="InterPro" id="IPR002213">
    <property type="entry name" value="UDP_glucos_trans"/>
</dbReference>
<dbReference type="PROSITE" id="PS00375">
    <property type="entry name" value="UDPGT"/>
    <property type="match status" value="1"/>
</dbReference>
<evidence type="ECO:0000256" key="4">
    <source>
        <dbReference type="RuleBase" id="RU362057"/>
    </source>
</evidence>
<dbReference type="Gramene" id="TraesWEE_scaffold_010854_01G000200.1">
    <property type="protein sequence ID" value="TraesWEE_scaffold_010854_01G000200.1"/>
    <property type="gene ID" value="TraesWEE_scaffold_010854_01G000200"/>
</dbReference>
<dbReference type="Gramene" id="TraesMAC2B03G00866830.1">
    <property type="protein sequence ID" value="TraesMAC2B03G00866830.1.CDS1"/>
    <property type="gene ID" value="TraesMAC2B03G00866830"/>
</dbReference>
<dbReference type="Gramene" id="TraesPARA_EIv1.0_0588790.1">
    <property type="protein sequence ID" value="TraesPARA_EIv1.0_0588790.1.CDS1"/>
    <property type="gene ID" value="TraesPARA_EIv1.0_0588790"/>
</dbReference>
<dbReference type="Gramene" id="TraesLDM2B03G00869180.1">
    <property type="protein sequence ID" value="TraesLDM2B03G00869180.1.CDS1"/>
    <property type="gene ID" value="TraesLDM2B03G00869180"/>
</dbReference>
<dbReference type="RefSeq" id="XP_044319386.1">
    <property type="nucleotide sequence ID" value="XM_044463451.1"/>
</dbReference>
<dbReference type="STRING" id="4565.A0A3B6C318"/>
<dbReference type="Gramene" id="TraesKAR2B01G0085200.1">
    <property type="protein sequence ID" value="cds.TraesKAR2B01G0085200.1"/>
    <property type="gene ID" value="TraesKAR2B01G0085200"/>
</dbReference>
<feature type="domain" description="Glycosyltransferase N-terminal" evidence="5">
    <location>
        <begin position="8"/>
        <end position="232"/>
    </location>
</feature>
<keyword evidence="3" id="KW-0328">Glycosyltransferase</keyword>
<dbReference type="PaxDb" id="4565-Traes_2BS_8FD247093.1"/>
<evidence type="ECO:0000313" key="6">
    <source>
        <dbReference type="EnsemblPlants" id="TraesCS2B02G132300.1.cds1"/>
    </source>
</evidence>
<dbReference type="PANTHER" id="PTHR48044:SF29">
    <property type="entry name" value="GLYCOSYLTRANSFERASE"/>
    <property type="match status" value="1"/>
</dbReference>
<dbReference type="Gramene" id="TraesCS2B02G132300.1">
    <property type="protein sequence ID" value="TraesCS2B02G132300.1.cds1"/>
    <property type="gene ID" value="TraesCS2B02G132300"/>
</dbReference>
<dbReference type="GeneID" id="123040674"/>
<dbReference type="Gramene" id="TraesCS2B03G0322200.1">
    <property type="protein sequence ID" value="TraesCS2B03G0322200.1.CDS1"/>
    <property type="gene ID" value="TraesCS2B03G0322200"/>
</dbReference>
<dbReference type="AlphaFoldDB" id="A0A3B6C318"/>
<dbReference type="Gramene" id="TraesNOR2B03G00879100.1">
    <property type="protein sequence ID" value="TraesNOR2B03G00879100.1.CDS1"/>
    <property type="gene ID" value="TraesNOR2B03G00879100"/>
</dbReference>
<dbReference type="Gene3D" id="3.40.50.2000">
    <property type="entry name" value="Glycogen Phosphorylase B"/>
    <property type="match status" value="2"/>
</dbReference>
<dbReference type="Gramene" id="TraesROB_scaffold_017244_01G000100.1">
    <property type="protein sequence ID" value="TraesROB_scaffold_017244_01G000100.1"/>
    <property type="gene ID" value="TraesROB_scaffold_017244_01G000100"/>
</dbReference>
<dbReference type="GO" id="GO:0035251">
    <property type="term" value="F:UDP-glucosyltransferase activity"/>
    <property type="evidence" value="ECO:0000318"/>
    <property type="project" value="GO_Central"/>
</dbReference>
<dbReference type="GO" id="GO:1901137">
    <property type="term" value="P:carbohydrate derivative biosynthetic process"/>
    <property type="evidence" value="ECO:0007669"/>
    <property type="project" value="UniProtKB-ARBA"/>
</dbReference>
<dbReference type="PANTHER" id="PTHR48044">
    <property type="entry name" value="GLYCOSYLTRANSFERASE"/>
    <property type="match status" value="1"/>
</dbReference>
<dbReference type="Pfam" id="PF00201">
    <property type="entry name" value="UDPGT"/>
    <property type="match status" value="1"/>
</dbReference>
<keyword evidence="7" id="KW-1185">Reference proteome</keyword>
<dbReference type="EC" id="2.4.1.-" evidence="4"/>
<dbReference type="Gramene" id="TraesARI2B03G00878570.1">
    <property type="protein sequence ID" value="TraesARI2B03G00878570.1.CDS1"/>
    <property type="gene ID" value="TraesARI2B03G00878570"/>
</dbReference>